<dbReference type="KEGG" id="cvn:111101525"/>
<dbReference type="Proteomes" id="UP000694844">
    <property type="component" value="Chromosome 6"/>
</dbReference>
<evidence type="ECO:0000256" key="1">
    <source>
        <dbReference type="SAM" id="Phobius"/>
    </source>
</evidence>
<keyword evidence="2" id="KW-1185">Reference proteome</keyword>
<keyword evidence="1" id="KW-1133">Transmembrane helix</keyword>
<gene>
    <name evidence="3" type="primary">LOC111101525</name>
</gene>
<dbReference type="RefSeq" id="XP_022289759.1">
    <property type="nucleotide sequence ID" value="XM_022434051.1"/>
</dbReference>
<reference evidence="3" key="1">
    <citation type="submission" date="2025-08" db="UniProtKB">
        <authorList>
            <consortium name="RefSeq"/>
        </authorList>
    </citation>
    <scope>IDENTIFICATION</scope>
    <source>
        <tissue evidence="3">Whole sample</tissue>
    </source>
</reference>
<keyword evidence="1" id="KW-0472">Membrane</keyword>
<dbReference type="GeneID" id="111101525"/>
<feature type="transmembrane region" description="Helical" evidence="1">
    <location>
        <begin position="203"/>
        <end position="225"/>
    </location>
</feature>
<feature type="transmembrane region" description="Helical" evidence="1">
    <location>
        <begin position="20"/>
        <end position="36"/>
    </location>
</feature>
<name>A0A8B8AIC3_CRAVI</name>
<protein>
    <submittedName>
        <fullName evidence="3">Uncharacterized protein LOC111101525</fullName>
    </submittedName>
</protein>
<proteinExistence type="predicted"/>
<dbReference type="OrthoDB" id="6205452at2759"/>
<accession>A0A8B8AIC3</accession>
<organism evidence="2 3">
    <name type="scientific">Crassostrea virginica</name>
    <name type="common">Eastern oyster</name>
    <dbReference type="NCBI Taxonomy" id="6565"/>
    <lineage>
        <taxon>Eukaryota</taxon>
        <taxon>Metazoa</taxon>
        <taxon>Spiralia</taxon>
        <taxon>Lophotrochozoa</taxon>
        <taxon>Mollusca</taxon>
        <taxon>Bivalvia</taxon>
        <taxon>Autobranchia</taxon>
        <taxon>Pteriomorphia</taxon>
        <taxon>Ostreida</taxon>
        <taxon>Ostreoidea</taxon>
        <taxon>Ostreidae</taxon>
        <taxon>Crassostrea</taxon>
    </lineage>
</organism>
<evidence type="ECO:0000313" key="2">
    <source>
        <dbReference type="Proteomes" id="UP000694844"/>
    </source>
</evidence>
<dbReference type="AlphaFoldDB" id="A0A8B8AIC3"/>
<keyword evidence="1" id="KW-0812">Transmembrane</keyword>
<sequence length="248" mass="28066">MTELKQLSLCPTFAKSANMRWFLMLVLLLLLTIDTIEPLMKRYTEDDVCKTAGSTLHKVNKCPENSEVAQKRSERKGCAKYEKCNNKPLVYHCIKYDKTLVEVCAPIEIILGSCCTQFNMGVGRVIEDYATVCSDCPYRYNSTESFKYPVCTNFTSTLNTTDEQPSITEGYTEKILIDDTPPPVATNISDNSRKDAHQNTRSVLFHIYYSLVIVAFIGVLLLLLLNNPRPFIFGTCNDSTTEDQYKCA</sequence>
<evidence type="ECO:0000313" key="3">
    <source>
        <dbReference type="RefSeq" id="XP_022289759.1"/>
    </source>
</evidence>